<dbReference type="AlphaFoldDB" id="X0U492"/>
<dbReference type="InterPro" id="IPR035205">
    <property type="entry name" value="DUF5320"/>
</dbReference>
<comment type="caution">
    <text evidence="1">The sequence shown here is derived from an EMBL/GenBank/DDBJ whole genome shotgun (WGS) entry which is preliminary data.</text>
</comment>
<name>X0U492_9ZZZZ</name>
<sequence length="126" mass="13762">MPGGDRTGPRSLGARTGRILGYCAGYYAPGSAYGPGFGYGRSRGRGMTYGAGRGRGYGRGWTYREQIFTPPFIPTAPVYTSRVPLEPEDKLIMLKQEKDYLESELKGIGSALEDISKSIAELEKKE</sequence>
<evidence type="ECO:0000313" key="1">
    <source>
        <dbReference type="EMBL" id="GAF95212.1"/>
    </source>
</evidence>
<gene>
    <name evidence="1" type="ORF">S01H1_30103</name>
</gene>
<organism evidence="1">
    <name type="scientific">marine sediment metagenome</name>
    <dbReference type="NCBI Taxonomy" id="412755"/>
    <lineage>
        <taxon>unclassified sequences</taxon>
        <taxon>metagenomes</taxon>
        <taxon>ecological metagenomes</taxon>
    </lineage>
</organism>
<proteinExistence type="predicted"/>
<dbReference type="EMBL" id="BARS01018502">
    <property type="protein sequence ID" value="GAF95212.1"/>
    <property type="molecule type" value="Genomic_DNA"/>
</dbReference>
<accession>X0U492</accession>
<reference evidence="1" key="1">
    <citation type="journal article" date="2014" name="Front. Microbiol.">
        <title>High frequency of phylogenetically diverse reductive dehalogenase-homologous genes in deep subseafloor sedimentary metagenomes.</title>
        <authorList>
            <person name="Kawai M."/>
            <person name="Futagami T."/>
            <person name="Toyoda A."/>
            <person name="Takaki Y."/>
            <person name="Nishi S."/>
            <person name="Hori S."/>
            <person name="Arai W."/>
            <person name="Tsubouchi T."/>
            <person name="Morono Y."/>
            <person name="Uchiyama I."/>
            <person name="Ito T."/>
            <person name="Fujiyama A."/>
            <person name="Inagaki F."/>
            <person name="Takami H."/>
        </authorList>
    </citation>
    <scope>NUCLEOTIDE SEQUENCE</scope>
    <source>
        <strain evidence="1">Expedition CK06-06</strain>
    </source>
</reference>
<dbReference type="Pfam" id="PF17253">
    <property type="entry name" value="DUF5320"/>
    <property type="match status" value="1"/>
</dbReference>
<evidence type="ECO:0008006" key="2">
    <source>
        <dbReference type="Google" id="ProtNLM"/>
    </source>
</evidence>
<protein>
    <recommendedName>
        <fullName evidence="2">DUF5320 domain-containing protein</fullName>
    </recommendedName>
</protein>